<dbReference type="Pfam" id="PF05425">
    <property type="entry name" value="CopD"/>
    <property type="match status" value="1"/>
</dbReference>
<feature type="transmembrane region" description="Helical" evidence="9">
    <location>
        <begin position="399"/>
        <end position="420"/>
    </location>
</feature>
<keyword evidence="4" id="KW-0479">Metal-binding</keyword>
<sequence>MTLKRGIAPALLILMMLASWAYAPMQAHAHATAESMVPEPNTQMNESPPKVEVHFNEQIETGIGGIQVLDSTSKPVTENKHTVSENRKEISLELPKLGEGVYTVSYSIVSADGHPVSGSYIFVVGNPPNARDASAFDLHKQLGHSGHGATTEVTVSELLLYLSRGLYYAALLLSTGLMLWYGMLRNKTEVHRKLFGKWGLWTIRGLLIVSLFYVFIHARELMEGQPTSDWAKLFTKTEVGISWLILLVLALLGFLVLKSGSAIIKILWAAALLVLEGFNGHAAAYEPKWYALLLDIVHLAGSAIWAGGLAFLLVLWLEERKDAGRFAAAFSRVAWISIVVLTITGLLSTFLFLPDLSYLFYTSWGILLVIKTVLVLFVIVTGAFLRFRVRRGDLPSGTLLKVDVGLMAAIIIVVGIFTYISPLPANTPFSKHVMGTDKHFTLRITPNVPGENRFTVKIWLPEKSGEATEPKRVKLLLRSLDKPDLGAIEVPVEPYKDEEIDAFPDFTKSTYQAKGPFIPFPGKWMAEVRILTPEDDEIVFTEEFRNY</sequence>
<dbReference type="InterPro" id="IPR014755">
    <property type="entry name" value="Cu-Rt/internalin_Ig-like"/>
</dbReference>
<keyword evidence="2" id="KW-1003">Cell membrane</keyword>
<dbReference type="InterPro" id="IPR007348">
    <property type="entry name" value="CopC_dom"/>
</dbReference>
<dbReference type="SUPFAM" id="SSF81296">
    <property type="entry name" value="E set domains"/>
    <property type="match status" value="1"/>
</dbReference>
<dbReference type="GO" id="GO:0006825">
    <property type="term" value="P:copper ion transport"/>
    <property type="evidence" value="ECO:0007669"/>
    <property type="project" value="InterPro"/>
</dbReference>
<evidence type="ECO:0000256" key="10">
    <source>
        <dbReference type="SAM" id="SignalP"/>
    </source>
</evidence>
<keyword evidence="7" id="KW-0186">Copper</keyword>
<feature type="domain" description="CopC" evidence="11">
    <location>
        <begin position="30"/>
        <end position="124"/>
    </location>
</feature>
<evidence type="ECO:0000256" key="9">
    <source>
        <dbReference type="SAM" id="Phobius"/>
    </source>
</evidence>
<organism evidence="13 14">
    <name type="scientific">Paenibacillus roseus</name>
    <dbReference type="NCBI Taxonomy" id="2798579"/>
    <lineage>
        <taxon>Bacteria</taxon>
        <taxon>Bacillati</taxon>
        <taxon>Bacillota</taxon>
        <taxon>Bacilli</taxon>
        <taxon>Bacillales</taxon>
        <taxon>Paenibacillaceae</taxon>
        <taxon>Paenibacillus</taxon>
    </lineage>
</organism>
<dbReference type="Gene3D" id="2.60.40.1220">
    <property type="match status" value="1"/>
</dbReference>
<dbReference type="GO" id="GO:0005507">
    <property type="term" value="F:copper ion binding"/>
    <property type="evidence" value="ECO:0007669"/>
    <property type="project" value="InterPro"/>
</dbReference>
<dbReference type="InterPro" id="IPR014756">
    <property type="entry name" value="Ig_E-set"/>
</dbReference>
<keyword evidence="6 9" id="KW-1133">Transmembrane helix</keyword>
<feature type="transmembrane region" description="Helical" evidence="9">
    <location>
        <begin position="364"/>
        <end position="387"/>
    </location>
</feature>
<dbReference type="EMBL" id="JAELUP010000107">
    <property type="protein sequence ID" value="MBJ6363903.1"/>
    <property type="molecule type" value="Genomic_DNA"/>
</dbReference>
<feature type="transmembrane region" description="Helical" evidence="9">
    <location>
        <begin position="266"/>
        <end position="284"/>
    </location>
</feature>
<feature type="signal peptide" evidence="10">
    <location>
        <begin position="1"/>
        <end position="21"/>
    </location>
</feature>
<feature type="chain" id="PRO_5038897763" evidence="10">
    <location>
        <begin position="22"/>
        <end position="547"/>
    </location>
</feature>
<dbReference type="Pfam" id="PF04234">
    <property type="entry name" value="CopC"/>
    <property type="match status" value="1"/>
</dbReference>
<keyword evidence="3 9" id="KW-0812">Transmembrane</keyword>
<evidence type="ECO:0000256" key="6">
    <source>
        <dbReference type="ARBA" id="ARBA00022989"/>
    </source>
</evidence>
<evidence type="ECO:0000313" key="14">
    <source>
        <dbReference type="Proteomes" id="UP000640274"/>
    </source>
</evidence>
<evidence type="ECO:0000256" key="4">
    <source>
        <dbReference type="ARBA" id="ARBA00022723"/>
    </source>
</evidence>
<accession>A0A934J985</accession>
<protein>
    <submittedName>
        <fullName evidence="13">Copper resistance protein CopC/CopD</fullName>
    </submittedName>
</protein>
<dbReference type="GO" id="GO:0005886">
    <property type="term" value="C:plasma membrane"/>
    <property type="evidence" value="ECO:0007669"/>
    <property type="project" value="UniProtKB-SubCell"/>
</dbReference>
<dbReference type="InterPro" id="IPR032694">
    <property type="entry name" value="CopC/D"/>
</dbReference>
<keyword evidence="8 9" id="KW-0472">Membrane</keyword>
<evidence type="ECO:0000313" key="13">
    <source>
        <dbReference type="EMBL" id="MBJ6363903.1"/>
    </source>
</evidence>
<evidence type="ECO:0000256" key="7">
    <source>
        <dbReference type="ARBA" id="ARBA00023008"/>
    </source>
</evidence>
<feature type="transmembrane region" description="Helical" evidence="9">
    <location>
        <begin position="165"/>
        <end position="183"/>
    </location>
</feature>
<keyword evidence="5 10" id="KW-0732">Signal</keyword>
<dbReference type="Proteomes" id="UP000640274">
    <property type="component" value="Unassembled WGS sequence"/>
</dbReference>
<evidence type="ECO:0000256" key="2">
    <source>
        <dbReference type="ARBA" id="ARBA00022475"/>
    </source>
</evidence>
<reference evidence="13" key="1">
    <citation type="submission" date="2020-12" db="EMBL/GenBank/DDBJ databases">
        <authorList>
            <person name="Huq M.A."/>
        </authorList>
    </citation>
    <scope>NUCLEOTIDE SEQUENCE</scope>
    <source>
        <strain evidence="13">MAHUQ-46</strain>
    </source>
</reference>
<comment type="subcellular location">
    <subcellularLocation>
        <location evidence="1">Cell membrane</location>
        <topology evidence="1">Multi-pass membrane protein</topology>
    </subcellularLocation>
</comment>
<dbReference type="PANTHER" id="PTHR34820">
    <property type="entry name" value="INNER MEMBRANE PROTEIN YEBZ"/>
    <property type="match status" value="1"/>
</dbReference>
<feature type="domain" description="Copper resistance protein D" evidence="12">
    <location>
        <begin position="325"/>
        <end position="415"/>
    </location>
</feature>
<dbReference type="GO" id="GO:0042597">
    <property type="term" value="C:periplasmic space"/>
    <property type="evidence" value="ECO:0007669"/>
    <property type="project" value="InterPro"/>
</dbReference>
<dbReference type="PANTHER" id="PTHR34820:SF4">
    <property type="entry name" value="INNER MEMBRANE PROTEIN YEBZ"/>
    <property type="match status" value="1"/>
</dbReference>
<feature type="transmembrane region" description="Helical" evidence="9">
    <location>
        <begin position="240"/>
        <end position="257"/>
    </location>
</feature>
<evidence type="ECO:0000256" key="5">
    <source>
        <dbReference type="ARBA" id="ARBA00022729"/>
    </source>
</evidence>
<proteinExistence type="predicted"/>
<evidence type="ECO:0000259" key="12">
    <source>
        <dbReference type="Pfam" id="PF05425"/>
    </source>
</evidence>
<dbReference type="AlphaFoldDB" id="A0A934J985"/>
<evidence type="ECO:0000259" key="11">
    <source>
        <dbReference type="Pfam" id="PF04234"/>
    </source>
</evidence>
<gene>
    <name evidence="13" type="ORF">JFN88_22060</name>
</gene>
<evidence type="ECO:0000256" key="3">
    <source>
        <dbReference type="ARBA" id="ARBA00022692"/>
    </source>
</evidence>
<comment type="caution">
    <text evidence="13">The sequence shown here is derived from an EMBL/GenBank/DDBJ whole genome shotgun (WGS) entry which is preliminary data.</text>
</comment>
<evidence type="ECO:0000256" key="1">
    <source>
        <dbReference type="ARBA" id="ARBA00004651"/>
    </source>
</evidence>
<dbReference type="InterPro" id="IPR008457">
    <property type="entry name" value="Cu-R_CopD_dom"/>
</dbReference>
<name>A0A934J985_9BACL</name>
<feature type="transmembrane region" description="Helical" evidence="9">
    <location>
        <begin position="329"/>
        <end position="352"/>
    </location>
</feature>
<dbReference type="GO" id="GO:0046688">
    <property type="term" value="P:response to copper ion"/>
    <property type="evidence" value="ECO:0007669"/>
    <property type="project" value="InterPro"/>
</dbReference>
<feature type="transmembrane region" description="Helical" evidence="9">
    <location>
        <begin position="296"/>
        <end position="317"/>
    </location>
</feature>
<keyword evidence="14" id="KW-1185">Reference proteome</keyword>
<feature type="transmembrane region" description="Helical" evidence="9">
    <location>
        <begin position="195"/>
        <end position="216"/>
    </location>
</feature>
<evidence type="ECO:0000256" key="8">
    <source>
        <dbReference type="ARBA" id="ARBA00023136"/>
    </source>
</evidence>